<dbReference type="InterPro" id="IPR008978">
    <property type="entry name" value="HSP20-like_chaperone"/>
</dbReference>
<dbReference type="Gene3D" id="2.60.40.790">
    <property type="match status" value="2"/>
</dbReference>
<dbReference type="CDD" id="cd06526">
    <property type="entry name" value="metazoan_ACD"/>
    <property type="match status" value="1"/>
</dbReference>
<dbReference type="AlphaFoldDB" id="A0A8S3Q0V4"/>
<dbReference type="InterPro" id="IPR001436">
    <property type="entry name" value="Alpha-crystallin/sHSP_animal"/>
</dbReference>
<protein>
    <recommendedName>
        <fullName evidence="1">SHSP domain-containing protein</fullName>
    </recommendedName>
</protein>
<dbReference type="GO" id="GO:0042026">
    <property type="term" value="P:protein refolding"/>
    <property type="evidence" value="ECO:0007669"/>
    <property type="project" value="TreeGrafter"/>
</dbReference>
<dbReference type="GO" id="GO:0005634">
    <property type="term" value="C:nucleus"/>
    <property type="evidence" value="ECO:0007669"/>
    <property type="project" value="TreeGrafter"/>
</dbReference>
<dbReference type="InterPro" id="IPR002068">
    <property type="entry name" value="A-crystallin/Hsp20_dom"/>
</dbReference>
<name>A0A8S3Q0V4_MYTED</name>
<reference evidence="2" key="1">
    <citation type="submission" date="2021-03" db="EMBL/GenBank/DDBJ databases">
        <authorList>
            <person name="Bekaert M."/>
        </authorList>
    </citation>
    <scope>NUCLEOTIDE SEQUENCE</scope>
</reference>
<dbReference type="GO" id="GO:0005737">
    <property type="term" value="C:cytoplasm"/>
    <property type="evidence" value="ECO:0007669"/>
    <property type="project" value="TreeGrafter"/>
</dbReference>
<proteinExistence type="predicted"/>
<keyword evidence="3" id="KW-1185">Reference proteome</keyword>
<dbReference type="Pfam" id="PF00011">
    <property type="entry name" value="HSP20"/>
    <property type="match status" value="1"/>
</dbReference>
<dbReference type="PANTHER" id="PTHR45640">
    <property type="entry name" value="HEAT SHOCK PROTEIN HSP-12.2-RELATED"/>
    <property type="match status" value="1"/>
</dbReference>
<dbReference type="GO" id="GO:0009408">
    <property type="term" value="P:response to heat"/>
    <property type="evidence" value="ECO:0007669"/>
    <property type="project" value="TreeGrafter"/>
</dbReference>
<dbReference type="SUPFAM" id="SSF49764">
    <property type="entry name" value="HSP20-like chaperones"/>
    <property type="match status" value="2"/>
</dbReference>
<evidence type="ECO:0000313" key="2">
    <source>
        <dbReference type="EMBL" id="CAG2189651.1"/>
    </source>
</evidence>
<evidence type="ECO:0000313" key="3">
    <source>
        <dbReference type="Proteomes" id="UP000683360"/>
    </source>
</evidence>
<dbReference type="Proteomes" id="UP000683360">
    <property type="component" value="Unassembled WGS sequence"/>
</dbReference>
<sequence>MPVSWFYGHPMIQRINRPETSLADRKWNYSVQIGDFNAEQVKVKVEDGKVIIYAKYTDGNDEWGDTVVRTRTVQIPENVDSEKLHSFMKPDGTMMLEAQEVKVLCKGDMLTAQGERQRSEDGHEIRELFFRQMTVPRSVDGKNIQCFRDDKGNLTIRAPMAEDVEMEQAKKVDPL</sequence>
<evidence type="ECO:0000259" key="1">
    <source>
        <dbReference type="Pfam" id="PF00011"/>
    </source>
</evidence>
<organism evidence="2 3">
    <name type="scientific">Mytilus edulis</name>
    <name type="common">Blue mussel</name>
    <dbReference type="NCBI Taxonomy" id="6550"/>
    <lineage>
        <taxon>Eukaryota</taxon>
        <taxon>Metazoa</taxon>
        <taxon>Spiralia</taxon>
        <taxon>Lophotrochozoa</taxon>
        <taxon>Mollusca</taxon>
        <taxon>Bivalvia</taxon>
        <taxon>Autobranchia</taxon>
        <taxon>Pteriomorphia</taxon>
        <taxon>Mytilida</taxon>
        <taxon>Mytiloidea</taxon>
        <taxon>Mytilidae</taxon>
        <taxon>Mytilinae</taxon>
        <taxon>Mytilus</taxon>
    </lineage>
</organism>
<dbReference type="PANTHER" id="PTHR45640:SF26">
    <property type="entry name" value="RE23625P"/>
    <property type="match status" value="1"/>
</dbReference>
<dbReference type="EMBL" id="CAJPWZ010000299">
    <property type="protein sequence ID" value="CAG2189651.1"/>
    <property type="molecule type" value="Genomic_DNA"/>
</dbReference>
<dbReference type="OrthoDB" id="10063881at2759"/>
<comment type="caution">
    <text evidence="2">The sequence shown here is derived from an EMBL/GenBank/DDBJ whole genome shotgun (WGS) entry which is preliminary data.</text>
</comment>
<dbReference type="GO" id="GO:0051082">
    <property type="term" value="F:unfolded protein binding"/>
    <property type="evidence" value="ECO:0007669"/>
    <property type="project" value="TreeGrafter"/>
</dbReference>
<feature type="domain" description="SHSP" evidence="1">
    <location>
        <begin position="96"/>
        <end position="172"/>
    </location>
</feature>
<accession>A0A8S3Q0V4</accession>
<gene>
    <name evidence="2" type="ORF">MEDL_5003</name>
</gene>